<gene>
    <name evidence="2" type="ORF">ACFFIC_17270</name>
</gene>
<keyword evidence="3" id="KW-1185">Reference proteome</keyword>
<comment type="caution">
    <text evidence="2">The sequence shown here is derived from an EMBL/GenBank/DDBJ whole genome shotgun (WGS) entry which is preliminary data.</text>
</comment>
<dbReference type="Proteomes" id="UP001589789">
    <property type="component" value="Unassembled WGS sequence"/>
</dbReference>
<name>A0ABV6IV10_9PROT</name>
<reference evidence="2 3" key="1">
    <citation type="submission" date="2024-09" db="EMBL/GenBank/DDBJ databases">
        <authorList>
            <person name="Sun Q."/>
            <person name="Mori K."/>
        </authorList>
    </citation>
    <scope>NUCLEOTIDE SEQUENCE [LARGE SCALE GENOMIC DNA]</scope>
    <source>
        <strain evidence="2 3">CCM 7468</strain>
    </source>
</reference>
<feature type="signal peptide" evidence="1">
    <location>
        <begin position="1"/>
        <end position="19"/>
    </location>
</feature>
<dbReference type="EMBL" id="JBHLVZ010000059">
    <property type="protein sequence ID" value="MFC0387281.1"/>
    <property type="molecule type" value="Genomic_DNA"/>
</dbReference>
<sequence length="102" mass="10386">MRRSSTLILFAALAVGACSGGNIRSVSSYTAPAAPTVRHPSYDPFASPGSANAIWAPPVVNRNGTIVRPHDPGVLAGRPDYERAPWATGAAGGSTVAPPGTF</sequence>
<feature type="chain" id="PRO_5046005139" description="Septal ring lytic transglycosylase RlpA family lipoprotein" evidence="1">
    <location>
        <begin position="20"/>
        <end position="102"/>
    </location>
</feature>
<accession>A0ABV6IV10</accession>
<evidence type="ECO:0000313" key="2">
    <source>
        <dbReference type="EMBL" id="MFC0387281.1"/>
    </source>
</evidence>
<protein>
    <recommendedName>
        <fullName evidence="4">Septal ring lytic transglycosylase RlpA family lipoprotein</fullName>
    </recommendedName>
</protein>
<evidence type="ECO:0000256" key="1">
    <source>
        <dbReference type="SAM" id="SignalP"/>
    </source>
</evidence>
<proteinExistence type="predicted"/>
<keyword evidence="1" id="KW-0732">Signal</keyword>
<organism evidence="2 3">
    <name type="scientific">Muricoccus vinaceus</name>
    <dbReference type="NCBI Taxonomy" id="424704"/>
    <lineage>
        <taxon>Bacteria</taxon>
        <taxon>Pseudomonadati</taxon>
        <taxon>Pseudomonadota</taxon>
        <taxon>Alphaproteobacteria</taxon>
        <taxon>Acetobacterales</taxon>
        <taxon>Roseomonadaceae</taxon>
        <taxon>Muricoccus</taxon>
    </lineage>
</organism>
<evidence type="ECO:0008006" key="4">
    <source>
        <dbReference type="Google" id="ProtNLM"/>
    </source>
</evidence>
<dbReference type="PROSITE" id="PS51257">
    <property type="entry name" value="PROKAR_LIPOPROTEIN"/>
    <property type="match status" value="1"/>
</dbReference>
<evidence type="ECO:0000313" key="3">
    <source>
        <dbReference type="Proteomes" id="UP001589789"/>
    </source>
</evidence>
<dbReference type="RefSeq" id="WP_377052575.1">
    <property type="nucleotide sequence ID" value="NZ_JBHLVZ010000059.1"/>
</dbReference>